<comment type="similarity">
    <text evidence="9">Belongs to the SecE/SEC61-gamma family.</text>
</comment>
<feature type="transmembrane region" description="Helical" evidence="9">
    <location>
        <begin position="29"/>
        <end position="49"/>
    </location>
</feature>
<keyword evidence="7 9" id="KW-0811">Translocation</keyword>
<proteinExistence type="inferred from homology"/>
<gene>
    <name evidence="9 10" type="primary">secE</name>
    <name evidence="10" type="ORF">M0H32_20140</name>
</gene>
<dbReference type="InterPro" id="IPR005807">
    <property type="entry name" value="SecE_bac"/>
</dbReference>
<evidence type="ECO:0000256" key="4">
    <source>
        <dbReference type="ARBA" id="ARBA00022692"/>
    </source>
</evidence>
<comment type="function">
    <text evidence="9">Essential subunit of the Sec protein translocation channel SecYEG. Clamps together the 2 halves of SecY. May contact the channel plug during translocation.</text>
</comment>
<evidence type="ECO:0000256" key="6">
    <source>
        <dbReference type="ARBA" id="ARBA00022989"/>
    </source>
</evidence>
<organism evidence="10 11">
    <name type="scientific">Roseibium sediminicola</name>
    <dbReference type="NCBI Taxonomy" id="2933272"/>
    <lineage>
        <taxon>Bacteria</taxon>
        <taxon>Pseudomonadati</taxon>
        <taxon>Pseudomonadota</taxon>
        <taxon>Alphaproteobacteria</taxon>
        <taxon>Hyphomicrobiales</taxon>
        <taxon>Stappiaceae</taxon>
        <taxon>Roseibium</taxon>
    </lineage>
</organism>
<comment type="subcellular location">
    <subcellularLocation>
        <location evidence="9">Cell membrane</location>
        <topology evidence="9">Single-pass membrane protein</topology>
    </subcellularLocation>
    <subcellularLocation>
        <location evidence="1">Membrane</location>
    </subcellularLocation>
</comment>
<evidence type="ECO:0000313" key="11">
    <source>
        <dbReference type="Proteomes" id="UP001431221"/>
    </source>
</evidence>
<dbReference type="EMBL" id="JALNMJ010000016">
    <property type="protein sequence ID" value="MCK7614489.1"/>
    <property type="molecule type" value="Genomic_DNA"/>
</dbReference>
<keyword evidence="5 9" id="KW-0653">Protein transport</keyword>
<reference evidence="10" key="1">
    <citation type="submission" date="2022-04" db="EMBL/GenBank/DDBJ databases">
        <title>Roseibium sp. CAU 1639 isolated from mud.</title>
        <authorList>
            <person name="Kim W."/>
        </authorList>
    </citation>
    <scope>NUCLEOTIDE SEQUENCE</scope>
    <source>
        <strain evidence="10">CAU 1639</strain>
    </source>
</reference>
<dbReference type="InterPro" id="IPR001901">
    <property type="entry name" value="Translocase_SecE/Sec61-g"/>
</dbReference>
<keyword evidence="4 9" id="KW-0812">Transmembrane</keyword>
<dbReference type="InterPro" id="IPR038379">
    <property type="entry name" value="SecE_sf"/>
</dbReference>
<dbReference type="Gene3D" id="1.20.5.1030">
    <property type="entry name" value="Preprotein translocase secy subunit"/>
    <property type="match status" value="1"/>
</dbReference>
<keyword evidence="2 9" id="KW-0813">Transport</keyword>
<evidence type="ECO:0000256" key="1">
    <source>
        <dbReference type="ARBA" id="ARBA00004370"/>
    </source>
</evidence>
<keyword evidence="6 9" id="KW-1133">Transmembrane helix</keyword>
<evidence type="ECO:0000256" key="2">
    <source>
        <dbReference type="ARBA" id="ARBA00022448"/>
    </source>
</evidence>
<name>A0ABT0GYI2_9HYPH</name>
<dbReference type="RefSeq" id="WP_248157091.1">
    <property type="nucleotide sequence ID" value="NZ_JALNMJ010000016.1"/>
</dbReference>
<keyword evidence="3 9" id="KW-1003">Cell membrane</keyword>
<protein>
    <recommendedName>
        <fullName evidence="9">Protein translocase subunit SecE</fullName>
    </recommendedName>
</protein>
<accession>A0ABT0GYI2</accession>
<dbReference type="PANTHER" id="PTHR33910">
    <property type="entry name" value="PROTEIN TRANSLOCASE SUBUNIT SECE"/>
    <property type="match status" value="1"/>
</dbReference>
<comment type="subunit">
    <text evidence="9">Component of the Sec protein translocase complex. Heterotrimer consisting of SecY, SecE and SecG subunits. The heterotrimers can form oligomers, although 1 heterotrimer is thought to be able to translocate proteins. Interacts with the ribosome. Interacts with SecDF, and other proteins may be involved. Interacts with SecA.</text>
</comment>
<dbReference type="Pfam" id="PF00584">
    <property type="entry name" value="SecE"/>
    <property type="match status" value="1"/>
</dbReference>
<evidence type="ECO:0000256" key="5">
    <source>
        <dbReference type="ARBA" id="ARBA00022927"/>
    </source>
</evidence>
<keyword evidence="11" id="KW-1185">Reference proteome</keyword>
<evidence type="ECO:0000256" key="3">
    <source>
        <dbReference type="ARBA" id="ARBA00022475"/>
    </source>
</evidence>
<evidence type="ECO:0000256" key="7">
    <source>
        <dbReference type="ARBA" id="ARBA00023010"/>
    </source>
</evidence>
<evidence type="ECO:0000256" key="9">
    <source>
        <dbReference type="HAMAP-Rule" id="MF_00422"/>
    </source>
</evidence>
<evidence type="ECO:0000313" key="10">
    <source>
        <dbReference type="EMBL" id="MCK7614489.1"/>
    </source>
</evidence>
<comment type="caution">
    <text evidence="10">The sequence shown here is derived from an EMBL/GenBank/DDBJ whole genome shotgun (WGS) entry which is preliminary data.</text>
</comment>
<sequence>MAKTNPFKFIQEVRAETSKVTWPTRKETAVTTVMVFVMVLIASIFFLVADQLMGLGIGYLLGVGG</sequence>
<dbReference type="Proteomes" id="UP001431221">
    <property type="component" value="Unassembled WGS sequence"/>
</dbReference>
<evidence type="ECO:0000256" key="8">
    <source>
        <dbReference type="ARBA" id="ARBA00023136"/>
    </source>
</evidence>
<dbReference type="HAMAP" id="MF_00422">
    <property type="entry name" value="SecE"/>
    <property type="match status" value="1"/>
</dbReference>
<keyword evidence="8 9" id="KW-0472">Membrane</keyword>
<dbReference type="PANTHER" id="PTHR33910:SF1">
    <property type="entry name" value="PROTEIN TRANSLOCASE SUBUNIT SECE"/>
    <property type="match status" value="1"/>
</dbReference>
<dbReference type="NCBIfam" id="TIGR00964">
    <property type="entry name" value="secE_bact"/>
    <property type="match status" value="1"/>
</dbReference>